<name>A0ABP2THD7_9GAMM</name>
<dbReference type="Gene3D" id="1.10.238.160">
    <property type="match status" value="1"/>
</dbReference>
<reference evidence="1 2" key="1">
    <citation type="submission" date="2013-02" db="EMBL/GenBank/DDBJ databases">
        <title>The Genome Sequence of Acinetobacter sp. NIPH 809.</title>
        <authorList>
            <consortium name="The Broad Institute Genome Sequencing Platform"/>
            <consortium name="The Broad Institute Genome Sequencing Center for Infectious Disease"/>
            <person name="Cerqueira G."/>
            <person name="Feldgarden M."/>
            <person name="Courvalin P."/>
            <person name="Perichon B."/>
            <person name="Grillot-Courvalin C."/>
            <person name="Clermont D."/>
            <person name="Rocha E."/>
            <person name="Yoon E.-J."/>
            <person name="Nemec A."/>
            <person name="Walker B."/>
            <person name="Young S.K."/>
            <person name="Zeng Q."/>
            <person name="Gargeya S."/>
            <person name="Fitzgerald M."/>
            <person name="Haas B."/>
            <person name="Abouelleil A."/>
            <person name="Alvarado L."/>
            <person name="Arachchi H.M."/>
            <person name="Berlin A.M."/>
            <person name="Chapman S.B."/>
            <person name="Dewar J."/>
            <person name="Goldberg J."/>
            <person name="Griggs A."/>
            <person name="Gujja S."/>
            <person name="Hansen M."/>
            <person name="Howarth C."/>
            <person name="Imamovic A."/>
            <person name="Larimer J."/>
            <person name="McCowan C."/>
            <person name="Murphy C."/>
            <person name="Neiman D."/>
            <person name="Pearson M."/>
            <person name="Priest M."/>
            <person name="Roberts A."/>
            <person name="Saif S."/>
            <person name="Shea T."/>
            <person name="Sisk P."/>
            <person name="Sykes S."/>
            <person name="Wortman J."/>
            <person name="Nusbaum C."/>
            <person name="Birren B."/>
        </authorList>
    </citation>
    <scope>NUCLEOTIDE SEQUENCE [LARGE SCALE GENOMIC DNA]</scope>
    <source>
        <strain evidence="1 2">NIPH 809</strain>
    </source>
</reference>
<dbReference type="InterPro" id="IPR010260">
    <property type="entry name" value="AlpA"/>
</dbReference>
<evidence type="ECO:0000313" key="2">
    <source>
        <dbReference type="Proteomes" id="UP000013034"/>
    </source>
</evidence>
<dbReference type="InterPro" id="IPR052931">
    <property type="entry name" value="Prophage_regulatory_activator"/>
</dbReference>
<dbReference type="EMBL" id="APOI01000030">
    <property type="protein sequence ID" value="ENU21741.1"/>
    <property type="molecule type" value="Genomic_DNA"/>
</dbReference>
<dbReference type="PANTHER" id="PTHR36154:SF1">
    <property type="entry name" value="DNA-BINDING TRANSCRIPTIONAL ACTIVATOR ALPA"/>
    <property type="match status" value="1"/>
</dbReference>
<comment type="caution">
    <text evidence="1">The sequence shown here is derived from an EMBL/GenBank/DDBJ whole genome shotgun (WGS) entry which is preliminary data.</text>
</comment>
<evidence type="ECO:0008006" key="3">
    <source>
        <dbReference type="Google" id="ProtNLM"/>
    </source>
</evidence>
<protein>
    <recommendedName>
        <fullName evidence="3">AlpA family phage regulatory protein</fullName>
    </recommendedName>
</protein>
<accession>A0ABP2THD7</accession>
<dbReference type="RefSeq" id="WP_004657271.1">
    <property type="nucleotide sequence ID" value="NZ_KB849179.1"/>
</dbReference>
<dbReference type="Proteomes" id="UP000013034">
    <property type="component" value="Unassembled WGS sequence"/>
</dbReference>
<evidence type="ECO:0000313" key="1">
    <source>
        <dbReference type="EMBL" id="ENU21741.1"/>
    </source>
</evidence>
<dbReference type="Pfam" id="PF05930">
    <property type="entry name" value="Phage_AlpA"/>
    <property type="match status" value="1"/>
</dbReference>
<sequence length="79" mass="9218">MVSATNSFSFKMISRTDLEDLTGLSRSTIYDRINPKSKRYDPDFPKPVKFGHLTRWRLSEVQAWIQSKIEARNLLQKTA</sequence>
<gene>
    <name evidence="1" type="ORF">F993_03663</name>
</gene>
<keyword evidence="2" id="KW-1185">Reference proteome</keyword>
<organism evidence="1 2">
    <name type="scientific">Acinetobacter proteolyticus</name>
    <dbReference type="NCBI Taxonomy" id="1776741"/>
    <lineage>
        <taxon>Bacteria</taxon>
        <taxon>Pseudomonadati</taxon>
        <taxon>Pseudomonadota</taxon>
        <taxon>Gammaproteobacteria</taxon>
        <taxon>Moraxellales</taxon>
        <taxon>Moraxellaceae</taxon>
        <taxon>Acinetobacter</taxon>
    </lineage>
</organism>
<proteinExistence type="predicted"/>
<dbReference type="PANTHER" id="PTHR36154">
    <property type="entry name" value="DNA-BINDING TRANSCRIPTIONAL ACTIVATOR ALPA"/>
    <property type="match status" value="1"/>
</dbReference>